<dbReference type="InterPro" id="IPR012340">
    <property type="entry name" value="NA-bd_OB-fold"/>
</dbReference>
<dbReference type="AlphaFoldDB" id="B2TMX5"/>
<dbReference type="InterPro" id="IPR011344">
    <property type="entry name" value="ssDNA-bd"/>
</dbReference>
<name>B2TMX5_CLOBB</name>
<accession>U4P640</accession>
<dbReference type="CDD" id="cd04496">
    <property type="entry name" value="SSB_OBF"/>
    <property type="match status" value="1"/>
</dbReference>
<dbReference type="SUPFAM" id="SSF50249">
    <property type="entry name" value="Nucleic acid-binding proteins"/>
    <property type="match status" value="1"/>
</dbReference>
<dbReference type="Pfam" id="PF00436">
    <property type="entry name" value="SSB"/>
    <property type="match status" value="1"/>
</dbReference>
<reference evidence="5" key="1">
    <citation type="submission" date="2009-06" db="EMBL/GenBank/DDBJ databases">
        <authorList>
            <consortium name="US DOE Joint Genome Institute (JGI-PGF)"/>
            <person name="Lucas S."/>
            <person name="Copeland A."/>
            <person name="Lapidus A."/>
            <person name="Glavina del Rio T."/>
            <person name="Dalin E."/>
            <person name="Tice H."/>
            <person name="Bruce D."/>
            <person name="Goodwin L."/>
            <person name="Pitluck S."/>
            <person name="Kyrpides N."/>
            <person name="Mavromatis K."/>
            <person name="Ivanova N."/>
            <person name="Saunders E."/>
            <person name="Brettin T."/>
            <person name="Detter J.C."/>
            <person name="Han C."/>
            <person name="Larimer F."/>
            <person name="Land M."/>
            <person name="Hauser L."/>
            <person name="Markowitz V."/>
            <person name="Cheng J.-F."/>
            <person name="Hugenholtz P."/>
            <person name="Woyke T."/>
            <person name="Wu D."/>
            <person name="Gronow S."/>
            <person name="Klenk H.-P."/>
            <person name="Eisen J.A."/>
        </authorList>
    </citation>
    <scope>NUCLEOTIDE SEQUENCE</scope>
    <source>
        <strain evidence="5">Eklund 17B</strain>
    </source>
</reference>
<feature type="region of interest" description="Disordered" evidence="4">
    <location>
        <begin position="109"/>
        <end position="135"/>
    </location>
</feature>
<evidence type="ECO:0000256" key="1">
    <source>
        <dbReference type="ARBA" id="ARBA00023125"/>
    </source>
</evidence>
<dbReference type="PANTHER" id="PTHR10302:SF27">
    <property type="entry name" value="SINGLE-STRANDED DNA-BINDING PROTEIN"/>
    <property type="match status" value="1"/>
</dbReference>
<dbReference type="HOGENOM" id="CLU_078758_6_2_9"/>
<organism evidence="5">
    <name type="scientific">Clostridium botulinum (strain Eklund 17B / Type B)</name>
    <dbReference type="NCBI Taxonomy" id="935198"/>
    <lineage>
        <taxon>Bacteria</taxon>
        <taxon>Bacillati</taxon>
        <taxon>Bacillota</taxon>
        <taxon>Clostridia</taxon>
        <taxon>Eubacteriales</taxon>
        <taxon>Clostridiaceae</taxon>
        <taxon>Clostridium</taxon>
    </lineage>
</organism>
<proteinExistence type="inferred from homology"/>
<evidence type="ECO:0000256" key="3">
    <source>
        <dbReference type="PIRNR" id="PIRNR002070"/>
    </source>
</evidence>
<dbReference type="GO" id="GO:0009295">
    <property type="term" value="C:nucleoid"/>
    <property type="evidence" value="ECO:0007669"/>
    <property type="project" value="TreeGrafter"/>
</dbReference>
<keyword evidence="1 2" id="KW-0238">DNA-binding</keyword>
<dbReference type="EMBL" id="CP001056">
    <property type="protein sequence ID" value="ACD25050.1"/>
    <property type="molecule type" value="Genomic_DNA"/>
</dbReference>
<dbReference type="PROSITE" id="PS50935">
    <property type="entry name" value="SSB"/>
    <property type="match status" value="1"/>
</dbReference>
<dbReference type="Gene3D" id="2.40.50.140">
    <property type="entry name" value="Nucleic acid-binding proteins"/>
    <property type="match status" value="1"/>
</dbReference>
<dbReference type="HAMAP" id="MF_00984">
    <property type="entry name" value="SSB"/>
    <property type="match status" value="1"/>
</dbReference>
<dbReference type="NCBIfam" id="TIGR00621">
    <property type="entry name" value="ssb"/>
    <property type="match status" value="1"/>
</dbReference>
<evidence type="ECO:0000313" key="5">
    <source>
        <dbReference type="EMBL" id="ACD25050.1"/>
    </source>
</evidence>
<gene>
    <name evidence="5" type="ordered locus">CLL_A1933</name>
</gene>
<dbReference type="InterPro" id="IPR000424">
    <property type="entry name" value="Primosome_PriB/ssb"/>
</dbReference>
<accession>B2TMX5</accession>
<comment type="subunit">
    <text evidence="2">Homotetramer.</text>
</comment>
<dbReference type="PANTHER" id="PTHR10302">
    <property type="entry name" value="SINGLE-STRANDED DNA-BINDING PROTEIN"/>
    <property type="match status" value="1"/>
</dbReference>
<protein>
    <recommendedName>
        <fullName evidence="2 3">Single-stranded DNA-binding protein</fullName>
        <shortName evidence="2">SSB</shortName>
    </recommendedName>
</protein>
<dbReference type="KEGG" id="cbk:CLL_A1933"/>
<evidence type="ECO:0000256" key="4">
    <source>
        <dbReference type="SAM" id="MobiDB-lite"/>
    </source>
</evidence>
<sequence length="135" mass="14564">MNKWIGIGRLTSDAELQFTAGKGTAVAKFKIAIDDGYGDHKKTYFIPIVLWGKSAENLSSYLIKGTQVAISGKITTRSWDKQDGTKGYATEIAADMYGGVKLLGGKKNDNSSTSPFDDGNFEADITPVDDGDMPF</sequence>
<reference evidence="5" key="2">
    <citation type="submission" date="2009-08" db="EMBL/GenBank/DDBJ databases">
        <authorList>
            <person name="Shrivastava S."/>
            <person name="Brinkac L.M."/>
            <person name="Dodson R.J."/>
            <person name="Harkins D.M."/>
            <person name="Durkin A.S."/>
            <person name="Sutton G."/>
        </authorList>
    </citation>
    <scope>NUCLEOTIDE SEQUENCE</scope>
    <source>
        <strain evidence="5">Eklund 17B</strain>
    </source>
</reference>
<dbReference type="GO" id="GO:0003697">
    <property type="term" value="F:single-stranded DNA binding"/>
    <property type="evidence" value="ECO:0007669"/>
    <property type="project" value="UniProtKB-UniRule"/>
</dbReference>
<evidence type="ECO:0000256" key="2">
    <source>
        <dbReference type="HAMAP-Rule" id="MF_00984"/>
    </source>
</evidence>
<dbReference type="PIRSF" id="PIRSF002070">
    <property type="entry name" value="SSB"/>
    <property type="match status" value="1"/>
</dbReference>
<dbReference type="GO" id="GO:0006260">
    <property type="term" value="P:DNA replication"/>
    <property type="evidence" value="ECO:0007669"/>
    <property type="project" value="InterPro"/>
</dbReference>
<dbReference type="PATRIC" id="fig|935198.13.peg.1883"/>
<comment type="caution">
    <text evidence="2">Lacks conserved residue(s) required for the propagation of feature annotation.</text>
</comment>